<dbReference type="STRING" id="562970.Btus_1153"/>
<feature type="domain" description="Polymerase beta nucleotidyltransferase" evidence="1">
    <location>
        <begin position="16"/>
        <end position="106"/>
    </location>
</feature>
<dbReference type="InterPro" id="IPR043519">
    <property type="entry name" value="NT_sf"/>
</dbReference>
<dbReference type="PANTHER" id="PTHR43449">
    <property type="entry name" value="NUCLEOTIDYLTRANSFERASE"/>
    <property type="match status" value="1"/>
</dbReference>
<sequence length="107" mass="12012">MVYTADQVNQAVQEYLEKTLPSAPDIEEVWLFGSYANGTPHENSDIDLAVVSPRFAEDYPAAVSALAKAVWDIEAPIQIHGFTREDFETEILGAEIRRTGKCVYKRH</sequence>
<organism evidence="2 3">
    <name type="scientific">Kyrpidia tusciae (strain DSM 2912 / NBRC 15312 / T2)</name>
    <name type="common">Bacillus tusciae</name>
    <dbReference type="NCBI Taxonomy" id="562970"/>
    <lineage>
        <taxon>Bacteria</taxon>
        <taxon>Bacillati</taxon>
        <taxon>Bacillota</taxon>
        <taxon>Bacilli</taxon>
        <taxon>Bacillales</taxon>
        <taxon>Alicyclobacillaceae</taxon>
        <taxon>Kyrpidia</taxon>
    </lineage>
</organism>
<accession>D5WXG4</accession>
<gene>
    <name evidence="2" type="ordered locus">Btus_1153</name>
</gene>
<dbReference type="eggNOG" id="COG1708">
    <property type="taxonomic scope" value="Bacteria"/>
</dbReference>
<dbReference type="Proteomes" id="UP000002368">
    <property type="component" value="Chromosome"/>
</dbReference>
<dbReference type="HOGENOM" id="CLU_130257_9_3_9"/>
<dbReference type="SUPFAM" id="SSF81301">
    <property type="entry name" value="Nucleotidyltransferase"/>
    <property type="match status" value="1"/>
</dbReference>
<proteinExistence type="predicted"/>
<dbReference type="OrthoDB" id="9816197at2"/>
<dbReference type="Gene3D" id="3.30.460.10">
    <property type="entry name" value="Beta Polymerase, domain 2"/>
    <property type="match status" value="1"/>
</dbReference>
<dbReference type="RefSeq" id="WP_013075175.1">
    <property type="nucleotide sequence ID" value="NC_014098.1"/>
</dbReference>
<dbReference type="KEGG" id="bts:Btus_1153"/>
<reference evidence="2 3" key="1">
    <citation type="journal article" date="2011" name="Stand. Genomic Sci.">
        <title>Complete genome sequence of the thermophilic, hydrogen-oxidizing Bacillus tusciae type strain (T2) and reclassification in the new genus, Kyrpidia gen. nov. as Kyrpidia tusciae comb. nov. and emendation of the family Alicyclobacillaceae da Costa and Rainey, 2010.</title>
        <authorList>
            <person name="Klenk H.P."/>
            <person name="Lapidus A."/>
            <person name="Chertkov O."/>
            <person name="Copeland A."/>
            <person name="Del Rio T.G."/>
            <person name="Nolan M."/>
            <person name="Lucas S."/>
            <person name="Chen F."/>
            <person name="Tice H."/>
            <person name="Cheng J.F."/>
            <person name="Han C."/>
            <person name="Bruce D."/>
            <person name="Goodwin L."/>
            <person name="Pitluck S."/>
            <person name="Pati A."/>
            <person name="Ivanova N."/>
            <person name="Mavromatis K."/>
            <person name="Daum C."/>
            <person name="Chen A."/>
            <person name="Palaniappan K."/>
            <person name="Chang Y.J."/>
            <person name="Land M."/>
            <person name="Hauser L."/>
            <person name="Jeffries C.D."/>
            <person name="Detter J.C."/>
            <person name="Rohde M."/>
            <person name="Abt B."/>
            <person name="Pukall R."/>
            <person name="Goker M."/>
            <person name="Bristow J."/>
            <person name="Markowitz V."/>
            <person name="Hugenholtz P."/>
            <person name="Eisen J.A."/>
        </authorList>
    </citation>
    <scope>NUCLEOTIDE SEQUENCE [LARGE SCALE GENOMIC DNA]</scope>
    <source>
        <strain evidence="2 3">DSM 2912</strain>
    </source>
</reference>
<name>D5WXG4_KYRT2</name>
<keyword evidence="3" id="KW-1185">Reference proteome</keyword>
<dbReference type="CDD" id="cd05403">
    <property type="entry name" value="NT_KNTase_like"/>
    <property type="match status" value="1"/>
</dbReference>
<protein>
    <submittedName>
        <fullName evidence="2">DNA polymerase beta domain protein region</fullName>
    </submittedName>
</protein>
<evidence type="ECO:0000259" key="1">
    <source>
        <dbReference type="Pfam" id="PF18765"/>
    </source>
</evidence>
<dbReference type="AlphaFoldDB" id="D5WXG4"/>
<dbReference type="Pfam" id="PF18765">
    <property type="entry name" value="Polbeta"/>
    <property type="match status" value="1"/>
</dbReference>
<dbReference type="PANTHER" id="PTHR43449:SF1">
    <property type="entry name" value="POLYMERASE BETA NUCLEOTIDYLTRANSFERASE DOMAIN-CONTAINING PROTEIN"/>
    <property type="match status" value="1"/>
</dbReference>
<evidence type="ECO:0000313" key="3">
    <source>
        <dbReference type="Proteomes" id="UP000002368"/>
    </source>
</evidence>
<dbReference type="EMBL" id="CP002017">
    <property type="protein sequence ID" value="ADG05885.1"/>
    <property type="molecule type" value="Genomic_DNA"/>
</dbReference>
<evidence type="ECO:0000313" key="2">
    <source>
        <dbReference type="EMBL" id="ADG05885.1"/>
    </source>
</evidence>
<dbReference type="InterPro" id="IPR041633">
    <property type="entry name" value="Polbeta"/>
</dbReference>